<dbReference type="Gene3D" id="1.25.40.990">
    <property type="match status" value="1"/>
</dbReference>
<keyword evidence="2" id="KW-1185">Reference proteome</keyword>
<gene>
    <name evidence="1" type="ORF">GFSPODELE1_LOCUS8831</name>
</gene>
<evidence type="ECO:0000313" key="2">
    <source>
        <dbReference type="Proteomes" id="UP001497453"/>
    </source>
</evidence>
<proteinExistence type="predicted"/>
<reference evidence="2" key="1">
    <citation type="submission" date="2024-04" db="EMBL/GenBank/DDBJ databases">
        <authorList>
            <person name="Shaw F."/>
            <person name="Minotto A."/>
        </authorList>
    </citation>
    <scope>NUCLEOTIDE SEQUENCE [LARGE SCALE GENOMIC DNA]</scope>
</reference>
<dbReference type="EMBL" id="OZ037950">
    <property type="protein sequence ID" value="CAL1712456.1"/>
    <property type="molecule type" value="Genomic_DNA"/>
</dbReference>
<dbReference type="PANTHER" id="PTHR39398:SF1">
    <property type="entry name" value="CSN8_PSMD8_EIF3K DOMAIN-CONTAINING PROTEIN"/>
    <property type="match status" value="1"/>
</dbReference>
<evidence type="ECO:0000313" key="1">
    <source>
        <dbReference type="EMBL" id="CAL1712456.1"/>
    </source>
</evidence>
<sequence>MSRPNHASRAHKVYHAGKRHMELIASVSRSSGLEKDGDALRDFKVQEEYRAFIEDKLQDYWKQYRDDANKVASKKQREDVEGNLLILFRKLREGLLSTKRTDTFALEVYETSLHLSILFNSPGQTTSIITHLLPHLYSSFTELPSTTRSTALLSLLHCLVSGYPSQSRFFEHMATLPDAFVPKKSEQGRWIAALACSLRTRNYTRLYNLTENKTLVTLLPQSLPDCPPKSEVTHTLSQDNSSNGPRHLARDALFTLIDNLRSKARNTTSLVLRSAYRELHCDISSKGTTGTVSPTCHWLCRSLALPSVSPEYVDDDTVVFLIDKWLQEKRAAEEIRPKEGVEGRWILCKVKA</sequence>
<dbReference type="Proteomes" id="UP001497453">
    <property type="component" value="Chromosome 7"/>
</dbReference>
<organism evidence="1 2">
    <name type="scientific">Somion occarium</name>
    <dbReference type="NCBI Taxonomy" id="3059160"/>
    <lineage>
        <taxon>Eukaryota</taxon>
        <taxon>Fungi</taxon>
        <taxon>Dikarya</taxon>
        <taxon>Basidiomycota</taxon>
        <taxon>Agaricomycotina</taxon>
        <taxon>Agaricomycetes</taxon>
        <taxon>Polyporales</taxon>
        <taxon>Cerrenaceae</taxon>
        <taxon>Somion</taxon>
    </lineage>
</organism>
<protein>
    <submittedName>
        <fullName evidence="1">Uncharacterized protein</fullName>
    </submittedName>
</protein>
<dbReference type="PANTHER" id="PTHR39398">
    <property type="entry name" value="YALI0F14311P"/>
    <property type="match status" value="1"/>
</dbReference>
<name>A0ABP1DXE1_9APHY</name>
<accession>A0ABP1DXE1</accession>